<dbReference type="EMBL" id="CP064795">
    <property type="protein sequence ID" value="QPG05357.1"/>
    <property type="molecule type" value="Genomic_DNA"/>
</dbReference>
<feature type="transmembrane region" description="Helical" evidence="6">
    <location>
        <begin position="188"/>
        <end position="211"/>
    </location>
</feature>
<keyword evidence="3 6" id="KW-0812">Transmembrane</keyword>
<dbReference type="Pfam" id="PF03553">
    <property type="entry name" value="Na_H_antiporter"/>
    <property type="match status" value="1"/>
</dbReference>
<name>A0A7S9DWY4_9ALTE</name>
<evidence type="ECO:0000256" key="3">
    <source>
        <dbReference type="ARBA" id="ARBA00022692"/>
    </source>
</evidence>
<evidence type="ECO:0000313" key="9">
    <source>
        <dbReference type="Proteomes" id="UP000595095"/>
    </source>
</evidence>
<evidence type="ECO:0000256" key="4">
    <source>
        <dbReference type="ARBA" id="ARBA00022989"/>
    </source>
</evidence>
<evidence type="ECO:0000256" key="1">
    <source>
        <dbReference type="ARBA" id="ARBA00004651"/>
    </source>
</evidence>
<dbReference type="KEGG" id="smaa:IT774_14805"/>
<organism evidence="8 9">
    <name type="scientific">Salinimonas marina</name>
    <dbReference type="NCBI Taxonomy" id="2785918"/>
    <lineage>
        <taxon>Bacteria</taxon>
        <taxon>Pseudomonadati</taxon>
        <taxon>Pseudomonadota</taxon>
        <taxon>Gammaproteobacteria</taxon>
        <taxon>Alteromonadales</taxon>
        <taxon>Alteromonadaceae</taxon>
        <taxon>Alteromonas/Salinimonas group</taxon>
        <taxon>Salinimonas</taxon>
    </lineage>
</organism>
<sequence>MDWVSIIPPLVAIFVVFWKKEVIMALLMAVLCSEALIVMQAAPGQILLAPINSMERVIEVAASPGNTRILLFSVLVGALLAYIRDSGGVTATVNWLIGKGVAKSRRQVGGLTMFTGIAVFIESNLSVLTAGIFARGLFDKFKMSRARLAYIIDSTSAPVCILILLNGWGAFVLGMLDTYDLPESSVSILWGSVPLNFYALITLAIVTYTIVKDKVHGPMAKEESLQAQAETPLETTPATKARFMLIPLVVMVASMVGFMFWTGDGVLAEGSGSKSVLYATVLATAVAYLLLISHRQFTHQQAVKTGFKGMGELLPLVTIVLLSLTLGSSLKILGTGVFVSGIVGEYLPLVLIVPMLFLAGAVMSFTTGTSWGTFAILIPIGVPLIETLGLPPSLVIAAILGGGIFGDHCSPISDTSAVSSIAAGCDLLTHVRTQLPYALVAGSLTLVAYVIASIVMIG</sequence>
<feature type="transmembrane region" description="Helical" evidence="6">
    <location>
        <begin position="150"/>
        <end position="176"/>
    </location>
</feature>
<dbReference type="PANTHER" id="PTHR43478">
    <property type="entry name" value="NA+/H+ ANTIPORTER-RELATED"/>
    <property type="match status" value="1"/>
</dbReference>
<feature type="domain" description="Na+/H+ antiporter NhaC-like C-terminal" evidence="7">
    <location>
        <begin position="171"/>
        <end position="453"/>
    </location>
</feature>
<feature type="transmembrane region" description="Helical" evidence="6">
    <location>
        <begin position="117"/>
        <end position="138"/>
    </location>
</feature>
<reference evidence="8 9" key="1">
    <citation type="submission" date="2020-11" db="EMBL/GenBank/DDBJ databases">
        <title>Complete genome sequence for Salinimonas sp. strain G2-b.</title>
        <authorList>
            <person name="Park S.-J."/>
        </authorList>
    </citation>
    <scope>NUCLEOTIDE SEQUENCE [LARGE SCALE GENOMIC DNA]</scope>
    <source>
        <strain evidence="8 9">G2-b</strain>
    </source>
</reference>
<feature type="transmembrane region" description="Helical" evidence="6">
    <location>
        <begin position="313"/>
        <end position="334"/>
    </location>
</feature>
<dbReference type="InterPro" id="IPR018461">
    <property type="entry name" value="Na/H_Antiport_NhaC-like_C"/>
</dbReference>
<evidence type="ECO:0000256" key="6">
    <source>
        <dbReference type="SAM" id="Phobius"/>
    </source>
</evidence>
<dbReference type="GO" id="GO:0005886">
    <property type="term" value="C:plasma membrane"/>
    <property type="evidence" value="ECO:0007669"/>
    <property type="project" value="UniProtKB-SubCell"/>
</dbReference>
<feature type="transmembrane region" description="Helical" evidence="6">
    <location>
        <begin position="437"/>
        <end position="457"/>
    </location>
</feature>
<dbReference type="Proteomes" id="UP000595095">
    <property type="component" value="Chromosome"/>
</dbReference>
<comment type="subcellular location">
    <subcellularLocation>
        <location evidence="1">Cell membrane</location>
        <topology evidence="1">Multi-pass membrane protein</topology>
    </subcellularLocation>
</comment>
<feature type="transmembrane region" description="Helical" evidence="6">
    <location>
        <begin position="377"/>
        <end position="405"/>
    </location>
</feature>
<evidence type="ECO:0000256" key="5">
    <source>
        <dbReference type="ARBA" id="ARBA00023136"/>
    </source>
</evidence>
<dbReference type="AlphaFoldDB" id="A0A7S9DWY4"/>
<proteinExistence type="predicted"/>
<feature type="transmembrane region" description="Helical" evidence="6">
    <location>
        <begin position="346"/>
        <end position="365"/>
    </location>
</feature>
<keyword evidence="5 6" id="KW-0472">Membrane</keyword>
<feature type="transmembrane region" description="Helical" evidence="6">
    <location>
        <begin position="275"/>
        <end position="292"/>
    </location>
</feature>
<feature type="transmembrane region" description="Helical" evidence="6">
    <location>
        <begin position="69"/>
        <end position="97"/>
    </location>
</feature>
<evidence type="ECO:0000256" key="2">
    <source>
        <dbReference type="ARBA" id="ARBA00022475"/>
    </source>
</evidence>
<keyword evidence="9" id="KW-1185">Reference proteome</keyword>
<evidence type="ECO:0000313" key="8">
    <source>
        <dbReference type="EMBL" id="QPG05357.1"/>
    </source>
</evidence>
<dbReference type="PANTHER" id="PTHR43478:SF1">
    <property type="entry name" value="NA+_H+ ANTIPORTER NHAC-LIKE C-TERMINAL DOMAIN-CONTAINING PROTEIN"/>
    <property type="match status" value="1"/>
</dbReference>
<keyword evidence="2" id="KW-1003">Cell membrane</keyword>
<gene>
    <name evidence="8" type="ORF">IT774_14805</name>
</gene>
<protein>
    <submittedName>
        <fullName evidence="8">Sodium:proton antiporter</fullName>
    </submittedName>
</protein>
<evidence type="ECO:0000259" key="7">
    <source>
        <dbReference type="Pfam" id="PF03553"/>
    </source>
</evidence>
<keyword evidence="4 6" id="KW-1133">Transmembrane helix</keyword>
<dbReference type="RefSeq" id="WP_195810447.1">
    <property type="nucleotide sequence ID" value="NZ_CP064795.1"/>
</dbReference>
<accession>A0A7S9DWY4</accession>
<feature type="transmembrane region" description="Helical" evidence="6">
    <location>
        <begin position="243"/>
        <end position="263"/>
    </location>
</feature>